<comment type="caution">
    <text evidence="5">The sequence shown here is derived from an EMBL/GenBank/DDBJ whole genome shotgun (WGS) entry which is preliminary data.</text>
</comment>
<dbReference type="Pfam" id="PF00593">
    <property type="entry name" value="TonB_dep_Rec_b-barrel"/>
    <property type="match status" value="1"/>
</dbReference>
<dbReference type="InterPro" id="IPR036942">
    <property type="entry name" value="Beta-barrel_TonB_sf"/>
</dbReference>
<dbReference type="Gene3D" id="2.40.170.20">
    <property type="entry name" value="TonB-dependent receptor, beta-barrel domain"/>
    <property type="match status" value="1"/>
</dbReference>
<keyword evidence="3" id="KW-0998">Cell outer membrane</keyword>
<dbReference type="EMBL" id="JAYGII010000016">
    <property type="protein sequence ID" value="MEA5445838.1"/>
    <property type="molecule type" value="Genomic_DNA"/>
</dbReference>
<accession>A0AAP6JFD8</accession>
<sequence>RDRRISAEPVFGTGLARGSAATPQGRFWFLDEDNAFRDWHLIEGSPAFSEVANDFRDFRDSDRYNFAAEQQLLSPESRFSIHAGLDQALSEGITLTINAFHARKRATREHTPNDLFLGAFGQPGFDTITISEDNHFNPFGFDFDPSENLVSLARRLTEAGNRRHHSSENSLRLQAVLSGDVSLNDRPWHWQLSVMHADREGNDRFRGYVDSDRLRQGLGPSFIDQDDQARCGDPSELLLDCVPINLFGGQGEDGSGTIDQEQLDFLLTSGAAMNRTTLNEWRFDIEGHAFSLPAGEVALTAGLLGRDTRYTQSMQGSPNSDLPDVRELAGTYRSDGVYLNARMPLLRHRWMMDMLELDVGVRHRDFDVFNGGTTLSTGLAWQPVSELQIHYRRDQALRVPSALQAFESTSSSLMVSFDPCSGVESGVSDPGIIERCQRDGIPPDGIFLPPVRADVLMGGAVSGGRTLNPEKSTLERIGVSWAPEALPGFHASLDVWSQEIEDFIRAPFFQEALVGCYWEGVETLCDRVTRNGFDTSVDLVPINDSRGASFRGMDLGLAYSGIPFPWGELDLHLDASRLSSVRLPTYDEDARALSQPNLSGTNRVNQAVPEWRADLTLDWRRDAWRFRWSMRFIDSMREPCQELTGATSVLLIDLGLCNDIERDEDGAIVPGGDHRNRIGSLTYHDVQLAYRFGHGGELAGGVSNLFDKAAQFSAATAAHSFDATIHEIPGRRLHVQYRQRF</sequence>
<evidence type="ECO:0000256" key="1">
    <source>
        <dbReference type="ARBA" id="ARBA00004442"/>
    </source>
</evidence>
<comment type="subcellular location">
    <subcellularLocation>
        <location evidence="1">Cell outer membrane</location>
    </subcellularLocation>
</comment>
<dbReference type="RefSeq" id="WP_346051666.1">
    <property type="nucleotide sequence ID" value="NZ_JAYGII010000016.1"/>
</dbReference>
<feature type="non-terminal residue" evidence="5">
    <location>
        <position position="1"/>
    </location>
</feature>
<evidence type="ECO:0000256" key="3">
    <source>
        <dbReference type="ARBA" id="ARBA00023237"/>
    </source>
</evidence>
<evidence type="ECO:0000256" key="2">
    <source>
        <dbReference type="ARBA" id="ARBA00023136"/>
    </source>
</evidence>
<dbReference type="PANTHER" id="PTHR47234:SF2">
    <property type="entry name" value="TONB-DEPENDENT RECEPTOR"/>
    <property type="match status" value="1"/>
</dbReference>
<keyword evidence="5" id="KW-0675">Receptor</keyword>
<name>A0AAP6JFD8_9GAMM</name>
<feature type="domain" description="TonB-dependent receptor-like beta-barrel" evidence="4">
    <location>
        <begin position="137"/>
        <end position="705"/>
    </location>
</feature>
<evidence type="ECO:0000313" key="6">
    <source>
        <dbReference type="Proteomes" id="UP001302316"/>
    </source>
</evidence>
<organism evidence="5 6">
    <name type="scientific">Natronospira elongata</name>
    <dbReference type="NCBI Taxonomy" id="3110268"/>
    <lineage>
        <taxon>Bacteria</taxon>
        <taxon>Pseudomonadati</taxon>
        <taxon>Pseudomonadota</taxon>
        <taxon>Gammaproteobacteria</taxon>
        <taxon>Natronospirales</taxon>
        <taxon>Natronospiraceae</taxon>
        <taxon>Natronospira</taxon>
    </lineage>
</organism>
<dbReference type="SUPFAM" id="SSF56935">
    <property type="entry name" value="Porins"/>
    <property type="match status" value="1"/>
</dbReference>
<dbReference type="GO" id="GO:0009279">
    <property type="term" value="C:cell outer membrane"/>
    <property type="evidence" value="ECO:0007669"/>
    <property type="project" value="UniProtKB-SubCell"/>
</dbReference>
<proteinExistence type="predicted"/>
<gene>
    <name evidence="5" type="ORF">VCB98_08405</name>
</gene>
<keyword evidence="2" id="KW-0472">Membrane</keyword>
<protein>
    <submittedName>
        <fullName evidence="5">TonB-dependent receptor</fullName>
    </submittedName>
</protein>
<dbReference type="AlphaFoldDB" id="A0AAP6JFD8"/>
<evidence type="ECO:0000313" key="5">
    <source>
        <dbReference type="EMBL" id="MEA5445838.1"/>
    </source>
</evidence>
<evidence type="ECO:0000259" key="4">
    <source>
        <dbReference type="Pfam" id="PF00593"/>
    </source>
</evidence>
<dbReference type="Proteomes" id="UP001302316">
    <property type="component" value="Unassembled WGS sequence"/>
</dbReference>
<reference evidence="5 6" key="1">
    <citation type="submission" date="2023-12" db="EMBL/GenBank/DDBJ databases">
        <title>Whole-genome sequencing of halo(alkali)philic microorganisms from hypersaline lakes.</title>
        <authorList>
            <person name="Sorokin D.Y."/>
            <person name="Merkel A.Y."/>
            <person name="Messina E."/>
            <person name="Yakimov M."/>
        </authorList>
    </citation>
    <scope>NUCLEOTIDE SEQUENCE [LARGE SCALE GENOMIC DNA]</scope>
    <source>
        <strain evidence="5 6">AB-CW1</strain>
    </source>
</reference>
<dbReference type="InterPro" id="IPR000531">
    <property type="entry name" value="Beta-barrel_TonB"/>
</dbReference>
<keyword evidence="6" id="KW-1185">Reference proteome</keyword>
<dbReference type="PANTHER" id="PTHR47234">
    <property type="match status" value="1"/>
</dbReference>